<comment type="catalytic activity">
    <reaction evidence="7">
        <text>serotonin + (5Z,8Z,11Z,14Z)-eicosatetraenoyl-CoA = N-[(5Z,8Z,11Z,14Z)-eicosatetraenoyl]-serotonin + CoA + H(+)</text>
        <dbReference type="Rhea" id="RHEA:51396"/>
        <dbReference type="ChEBI" id="CHEBI:15378"/>
        <dbReference type="ChEBI" id="CHEBI:57287"/>
        <dbReference type="ChEBI" id="CHEBI:57368"/>
        <dbReference type="ChEBI" id="CHEBI:132255"/>
        <dbReference type="ChEBI" id="CHEBI:350546"/>
    </reaction>
    <physiologicalReaction direction="left-to-right" evidence="7">
        <dbReference type="Rhea" id="RHEA:51397"/>
    </physiologicalReaction>
</comment>
<evidence type="ECO:0000256" key="3">
    <source>
        <dbReference type="ARBA" id="ARBA00038182"/>
    </source>
</evidence>
<dbReference type="EC" id="2.3.1.87" evidence="4"/>
<comment type="similarity">
    <text evidence="3">Belongs to the acetyltransferase family. AANAT subfamily.</text>
</comment>
<dbReference type="ExpressionAtlas" id="A0A0K3ASB6">
    <property type="expression patterns" value="baseline and differential"/>
</dbReference>
<dbReference type="Bgee" id="WBGene00020390">
    <property type="expression patterns" value="Expressed in pharyngeal muscle cell (C elegans) and 3 other cell types or tissues"/>
</dbReference>
<dbReference type="OMA" id="WMASDAT"/>
<dbReference type="CTD" id="178668"/>
<accession>A0A0K3ASB6</accession>
<comment type="catalytic activity">
    <reaction evidence="10">
        <text>serotonin + hexadecanoyl-CoA = N-hexadecanoyl-serotonin + CoA + H(+)</text>
        <dbReference type="Rhea" id="RHEA:51384"/>
        <dbReference type="ChEBI" id="CHEBI:15378"/>
        <dbReference type="ChEBI" id="CHEBI:57287"/>
        <dbReference type="ChEBI" id="CHEBI:57379"/>
        <dbReference type="ChEBI" id="CHEBI:134059"/>
        <dbReference type="ChEBI" id="CHEBI:350546"/>
    </reaction>
    <physiologicalReaction direction="left-to-right" evidence="10">
        <dbReference type="Rhea" id="RHEA:51385"/>
    </physiologicalReaction>
</comment>
<keyword evidence="15" id="KW-1185">Reference proteome</keyword>
<evidence type="ECO:0000256" key="4">
    <source>
        <dbReference type="ARBA" id="ARBA00039114"/>
    </source>
</evidence>
<dbReference type="AlphaFoldDB" id="A0A0K3ASB6"/>
<sequence length="237" mass="26440">MPELTFQTGLLEHKDQVHKFLVEHFRVMEPITTSLSCSEEDVAEFFVDLTMSGLEDEKSSILVFDGEEIVAVCLNAVKECSFVSESTPFNPHWDFNAEITNGQYKHENANKLVAFVQVLEQDLSFLTGNPKKVFKIDVLCVSKACQGKGIGRQLVEKSLENAVKEDCEYVATVATAVASQNIFSKCGLTTLREMPFSCFRNNGDVVFENLVDGGVSGKLMGKKLEKHANEEEEDDLR</sequence>
<evidence type="ECO:0000256" key="5">
    <source>
        <dbReference type="ARBA" id="ARBA00050189"/>
    </source>
</evidence>
<evidence type="ECO:0000256" key="1">
    <source>
        <dbReference type="ARBA" id="ARBA00022679"/>
    </source>
</evidence>
<evidence type="ECO:0000256" key="2">
    <source>
        <dbReference type="ARBA" id="ARBA00037926"/>
    </source>
</evidence>
<evidence type="ECO:0000256" key="6">
    <source>
        <dbReference type="ARBA" id="ARBA00050849"/>
    </source>
</evidence>
<dbReference type="EMBL" id="BX284605">
    <property type="protein sequence ID" value="CTQ86891.1"/>
    <property type="molecule type" value="Genomic_DNA"/>
</dbReference>
<dbReference type="AGR" id="WB:WBGene00020390"/>
<evidence type="ECO:0000256" key="10">
    <source>
        <dbReference type="ARBA" id="ARBA00052178"/>
    </source>
</evidence>
<dbReference type="PANTHER" id="PTHR20905">
    <property type="entry name" value="N-ACETYLTRANSFERASE-RELATED"/>
    <property type="match status" value="1"/>
</dbReference>
<dbReference type="InterPro" id="IPR016181">
    <property type="entry name" value="Acyl_CoA_acyltransferase"/>
</dbReference>
<evidence type="ECO:0000256" key="8">
    <source>
        <dbReference type="ARBA" id="ARBA00051711"/>
    </source>
</evidence>
<dbReference type="WormBase" id="T10B5.4a">
    <property type="protein sequence ID" value="CE50912"/>
    <property type="gene ID" value="WBGene00020390"/>
</dbReference>
<dbReference type="SMR" id="A0A0K3ASB6"/>
<protein>
    <recommendedName>
        <fullName evidence="4">aralkylamine N-acetyltransferase</fullName>
        <ecNumber evidence="4">2.3.1.87</ecNumber>
    </recommendedName>
</protein>
<comment type="pathway">
    <text evidence="2">Aromatic compound metabolism; melatonin biosynthesis; melatonin from serotonin: step 1/2.</text>
</comment>
<comment type="catalytic activity">
    <reaction evidence="5">
        <text>dopamine + (9Z)-octadecenoyl-CoA = N-(9Z-octadecanoyl)-dopamine + CoA + H(+)</text>
        <dbReference type="Rhea" id="RHEA:51380"/>
        <dbReference type="ChEBI" id="CHEBI:15378"/>
        <dbReference type="ChEBI" id="CHEBI:31883"/>
        <dbReference type="ChEBI" id="CHEBI:57287"/>
        <dbReference type="ChEBI" id="CHEBI:57387"/>
        <dbReference type="ChEBI" id="CHEBI:59905"/>
    </reaction>
    <physiologicalReaction direction="left-to-right" evidence="5">
        <dbReference type="Rhea" id="RHEA:51381"/>
    </physiologicalReaction>
</comment>
<proteinExistence type="evidence at protein level"/>
<dbReference type="Gene3D" id="3.40.630.30">
    <property type="match status" value="1"/>
</dbReference>
<dbReference type="RefSeq" id="NP_001300192.1">
    <property type="nucleotide sequence ID" value="NM_001313263.1"/>
</dbReference>
<evidence type="ECO:0000313" key="15">
    <source>
        <dbReference type="Proteomes" id="UP000001940"/>
    </source>
</evidence>
<evidence type="ECO:0000313" key="14">
    <source>
        <dbReference type="EMBL" id="CTQ86891.1"/>
    </source>
</evidence>
<dbReference type="KEGG" id="cel:CELE_T10B5.4"/>
<evidence type="ECO:0000256" key="9">
    <source>
        <dbReference type="ARBA" id="ARBA00051823"/>
    </source>
</evidence>
<feature type="domain" description="N-acetyltransferase" evidence="13">
    <location>
        <begin position="61"/>
        <end position="225"/>
    </location>
</feature>
<dbReference type="Proteomes" id="UP000001940">
    <property type="component" value="Chromosome V"/>
</dbReference>
<organism evidence="14 15">
    <name type="scientific">Caenorhabditis elegans</name>
    <dbReference type="NCBI Taxonomy" id="6239"/>
    <lineage>
        <taxon>Eukaryota</taxon>
        <taxon>Metazoa</taxon>
        <taxon>Ecdysozoa</taxon>
        <taxon>Nematoda</taxon>
        <taxon>Chromadorea</taxon>
        <taxon>Rhabditida</taxon>
        <taxon>Rhabditina</taxon>
        <taxon>Rhabditomorpha</taxon>
        <taxon>Rhabditoidea</taxon>
        <taxon>Rhabditidae</taxon>
        <taxon>Peloderinae</taxon>
        <taxon>Caenorhabditis</taxon>
    </lineage>
</organism>
<dbReference type="SUPFAM" id="SSF55729">
    <property type="entry name" value="Acyl-CoA N-acyltransferases (Nat)"/>
    <property type="match status" value="1"/>
</dbReference>
<comment type="catalytic activity">
    <reaction evidence="8">
        <text>dopamine + acetyl-CoA = N-acetyldopamine + CoA + H(+)</text>
        <dbReference type="Rhea" id="RHEA:51388"/>
        <dbReference type="ChEBI" id="CHEBI:15378"/>
        <dbReference type="ChEBI" id="CHEBI:57287"/>
        <dbReference type="ChEBI" id="CHEBI:57288"/>
        <dbReference type="ChEBI" id="CHEBI:59905"/>
        <dbReference type="ChEBI" id="CHEBI:125678"/>
    </reaction>
    <physiologicalReaction direction="left-to-right" evidence="8">
        <dbReference type="Rhea" id="RHEA:51389"/>
    </physiologicalReaction>
</comment>
<keyword evidence="17" id="KW-1267">Proteomics identification</keyword>
<evidence type="ECO:0000256" key="11">
    <source>
        <dbReference type="ARBA" id="ARBA00052335"/>
    </source>
</evidence>
<reference evidence="14 15" key="1">
    <citation type="journal article" date="1998" name="Science">
        <title>Genome sequence of the nematode C. elegans: a platform for investigating biology.</title>
        <authorList>
            <consortium name="The C. elegans sequencing consortium"/>
            <person name="Sulson J.E."/>
            <person name="Waterston R."/>
        </authorList>
    </citation>
    <scope>NUCLEOTIDE SEQUENCE [LARGE SCALE GENOMIC DNA]</scope>
    <source>
        <strain evidence="14 15">Bristol N2</strain>
    </source>
</reference>
<comment type="catalytic activity">
    <reaction evidence="6">
        <text>serotonin + octadecanoyl-CoA = N-octadecanoyl-serotonin + CoA + H(+)</text>
        <dbReference type="Rhea" id="RHEA:51400"/>
        <dbReference type="ChEBI" id="CHEBI:15378"/>
        <dbReference type="ChEBI" id="CHEBI:57287"/>
        <dbReference type="ChEBI" id="CHEBI:57394"/>
        <dbReference type="ChEBI" id="CHEBI:134065"/>
        <dbReference type="ChEBI" id="CHEBI:350546"/>
    </reaction>
    <physiologicalReaction direction="left-to-right" evidence="6">
        <dbReference type="Rhea" id="RHEA:51401"/>
    </physiologicalReaction>
</comment>
<dbReference type="GeneID" id="178668"/>
<evidence type="ECO:0000256" key="7">
    <source>
        <dbReference type="ARBA" id="ARBA00051284"/>
    </source>
</evidence>
<dbReference type="FunFam" id="3.40.630.30:FF:000046">
    <property type="entry name" value="Dopamine N-acetyltransferase"/>
    <property type="match status" value="1"/>
</dbReference>
<dbReference type="GO" id="GO:0008080">
    <property type="term" value="F:N-acetyltransferase activity"/>
    <property type="evidence" value="ECO:0000318"/>
    <property type="project" value="GO_Central"/>
</dbReference>
<name>A0A0K3ASB6_CAEEL</name>
<dbReference type="CDD" id="cd04301">
    <property type="entry name" value="NAT_SF"/>
    <property type="match status" value="1"/>
</dbReference>
<dbReference type="PANTHER" id="PTHR20905:SF1">
    <property type="entry name" value="AT07410P-RELATED"/>
    <property type="match status" value="1"/>
</dbReference>
<dbReference type="PROSITE" id="PS51186">
    <property type="entry name" value="GNAT"/>
    <property type="match status" value="1"/>
</dbReference>
<gene>
    <name evidence="14" type="ORF">CELE_T10B5.4</name>
    <name evidence="14 16" type="ORF">T10B5.4</name>
</gene>
<keyword evidence="1" id="KW-0808">Transferase</keyword>
<comment type="catalytic activity">
    <reaction evidence="12">
        <text>serotonin + acetyl-CoA = N-acetylserotonin + CoA + H(+)</text>
        <dbReference type="Rhea" id="RHEA:25217"/>
        <dbReference type="ChEBI" id="CHEBI:15378"/>
        <dbReference type="ChEBI" id="CHEBI:17697"/>
        <dbReference type="ChEBI" id="CHEBI:57287"/>
        <dbReference type="ChEBI" id="CHEBI:57288"/>
        <dbReference type="ChEBI" id="CHEBI:350546"/>
        <dbReference type="EC" id="2.3.1.87"/>
    </reaction>
    <physiologicalReaction direction="left-to-right" evidence="12">
        <dbReference type="Rhea" id="RHEA:25218"/>
    </physiologicalReaction>
</comment>
<dbReference type="GO" id="GO:0004059">
    <property type="term" value="F:aralkylamine N-acetyltransferase activity"/>
    <property type="evidence" value="ECO:0007669"/>
    <property type="project" value="UniProtKB-EC"/>
</dbReference>
<evidence type="ECO:0000256" key="12">
    <source>
        <dbReference type="ARBA" id="ARBA00052491"/>
    </source>
</evidence>
<dbReference type="STRING" id="6239.T10B5.4a.1"/>
<comment type="catalytic activity">
    <reaction evidence="9">
        <text>serotonin + (9Z)-octadecenoyl-CoA = N-(9Z-octadecenoyl)-serotonin + CoA + H(+)</text>
        <dbReference type="Rhea" id="RHEA:51392"/>
        <dbReference type="ChEBI" id="CHEBI:15378"/>
        <dbReference type="ChEBI" id="CHEBI:57287"/>
        <dbReference type="ChEBI" id="CHEBI:57387"/>
        <dbReference type="ChEBI" id="CHEBI:134064"/>
        <dbReference type="ChEBI" id="CHEBI:350546"/>
    </reaction>
    <physiologicalReaction direction="left-to-right" evidence="9">
        <dbReference type="Rhea" id="RHEA:51393"/>
    </physiologicalReaction>
</comment>
<dbReference type="Pfam" id="PF00583">
    <property type="entry name" value="Acetyltransf_1"/>
    <property type="match status" value="1"/>
</dbReference>
<evidence type="ECO:0007829" key="17">
    <source>
        <dbReference type="PeptideAtlas" id="A0A0K3ASB6"/>
    </source>
</evidence>
<comment type="catalytic activity">
    <reaction evidence="11">
        <text>dopamine + hexadecanoyl-CoA = N-hexadecanoyl-dopamine + CoA + H(+)</text>
        <dbReference type="Rhea" id="RHEA:51376"/>
        <dbReference type="ChEBI" id="CHEBI:15378"/>
        <dbReference type="ChEBI" id="CHEBI:57287"/>
        <dbReference type="ChEBI" id="CHEBI:57379"/>
        <dbReference type="ChEBI" id="CHEBI:59905"/>
        <dbReference type="ChEBI" id="CHEBI:134058"/>
    </reaction>
    <physiologicalReaction direction="left-to-right" evidence="11">
        <dbReference type="Rhea" id="RHEA:51377"/>
    </physiologicalReaction>
</comment>
<evidence type="ECO:0000259" key="13">
    <source>
        <dbReference type="PROSITE" id="PS51186"/>
    </source>
</evidence>
<dbReference type="InterPro" id="IPR000182">
    <property type="entry name" value="GNAT_dom"/>
</dbReference>
<dbReference type="OrthoDB" id="5799199at2759"/>
<evidence type="ECO:0000313" key="16">
    <source>
        <dbReference type="WormBase" id="T10B5.4a"/>
    </source>
</evidence>
<dbReference type="InParanoid" id="A0A0K3ASB6"/>